<accession>A0ABR4LMZ0</accession>
<evidence type="ECO:0000313" key="2">
    <source>
        <dbReference type="Proteomes" id="UP001610432"/>
    </source>
</evidence>
<keyword evidence="2" id="KW-1185">Reference proteome</keyword>
<name>A0ABR4LMZ0_9EURO</name>
<sequence>MMMSRVNEERRAEMLDELRRFVPNAELPEDMFAFTWPSDPVKEAEQLAQGAQ</sequence>
<dbReference type="EMBL" id="JBFXLQ010000028">
    <property type="protein sequence ID" value="KAL2865894.1"/>
    <property type="molecule type" value="Genomic_DNA"/>
</dbReference>
<comment type="caution">
    <text evidence="1">The sequence shown here is derived from an EMBL/GenBank/DDBJ whole genome shotgun (WGS) entry which is preliminary data.</text>
</comment>
<dbReference type="GeneID" id="98144495"/>
<evidence type="ECO:0000313" key="1">
    <source>
        <dbReference type="EMBL" id="KAL2865894.1"/>
    </source>
</evidence>
<dbReference type="Proteomes" id="UP001610432">
    <property type="component" value="Unassembled WGS sequence"/>
</dbReference>
<protein>
    <submittedName>
        <fullName evidence="1">Uncharacterized protein</fullName>
    </submittedName>
</protein>
<gene>
    <name evidence="1" type="ORF">BJX67DRAFT_356739</name>
</gene>
<proteinExistence type="predicted"/>
<dbReference type="RefSeq" id="XP_070884873.1">
    <property type="nucleotide sequence ID" value="XM_071029423.1"/>
</dbReference>
<reference evidence="1 2" key="1">
    <citation type="submission" date="2024-07" db="EMBL/GenBank/DDBJ databases">
        <title>Section-level genome sequencing and comparative genomics of Aspergillus sections Usti and Cavernicolus.</title>
        <authorList>
            <consortium name="Lawrence Berkeley National Laboratory"/>
            <person name="Nybo J.L."/>
            <person name="Vesth T.C."/>
            <person name="Theobald S."/>
            <person name="Frisvad J.C."/>
            <person name="Larsen T.O."/>
            <person name="Kjaerboelling I."/>
            <person name="Rothschild-Mancinelli K."/>
            <person name="Lyhne E.K."/>
            <person name="Kogle M.E."/>
            <person name="Barry K."/>
            <person name="Clum A."/>
            <person name="Na H."/>
            <person name="Ledsgaard L."/>
            <person name="Lin J."/>
            <person name="Lipzen A."/>
            <person name="Kuo A."/>
            <person name="Riley R."/>
            <person name="Mondo S."/>
            <person name="Labutti K."/>
            <person name="Haridas S."/>
            <person name="Pangalinan J."/>
            <person name="Salamov A.A."/>
            <person name="Simmons B.A."/>
            <person name="Magnuson J.K."/>
            <person name="Chen J."/>
            <person name="Drula E."/>
            <person name="Henrissat B."/>
            <person name="Wiebenga A."/>
            <person name="Lubbers R.J."/>
            <person name="Gomes A.C."/>
            <person name="Macurrencykelacurrency M.R."/>
            <person name="Stajich J."/>
            <person name="Grigoriev I.V."/>
            <person name="Mortensen U.H."/>
            <person name="De Vries R.P."/>
            <person name="Baker S.E."/>
            <person name="Andersen M.R."/>
        </authorList>
    </citation>
    <scope>NUCLEOTIDE SEQUENCE [LARGE SCALE GENOMIC DNA]</scope>
    <source>
        <strain evidence="1 2">CBS 449.75</strain>
    </source>
</reference>
<organism evidence="1 2">
    <name type="scientific">Aspergillus lucknowensis</name>
    <dbReference type="NCBI Taxonomy" id="176173"/>
    <lineage>
        <taxon>Eukaryota</taxon>
        <taxon>Fungi</taxon>
        <taxon>Dikarya</taxon>
        <taxon>Ascomycota</taxon>
        <taxon>Pezizomycotina</taxon>
        <taxon>Eurotiomycetes</taxon>
        <taxon>Eurotiomycetidae</taxon>
        <taxon>Eurotiales</taxon>
        <taxon>Aspergillaceae</taxon>
        <taxon>Aspergillus</taxon>
        <taxon>Aspergillus subgen. Nidulantes</taxon>
    </lineage>
</organism>